<evidence type="ECO:0000313" key="2">
    <source>
        <dbReference type="EMBL" id="TKR88426.1"/>
    </source>
</evidence>
<evidence type="ECO:0000256" key="1">
    <source>
        <dbReference type="SAM" id="MobiDB-lite"/>
    </source>
</evidence>
<comment type="caution">
    <text evidence="2">The sequence shown here is derived from an EMBL/GenBank/DDBJ whole genome shotgun (WGS) entry which is preliminary data.</text>
</comment>
<dbReference type="AlphaFoldDB" id="A0A4U5NXZ4"/>
<accession>A0A4U5NXZ4</accession>
<organism evidence="2 3">
    <name type="scientific">Steinernema carpocapsae</name>
    <name type="common">Entomopathogenic nematode</name>
    <dbReference type="NCBI Taxonomy" id="34508"/>
    <lineage>
        <taxon>Eukaryota</taxon>
        <taxon>Metazoa</taxon>
        <taxon>Ecdysozoa</taxon>
        <taxon>Nematoda</taxon>
        <taxon>Chromadorea</taxon>
        <taxon>Rhabditida</taxon>
        <taxon>Tylenchina</taxon>
        <taxon>Panagrolaimomorpha</taxon>
        <taxon>Strongyloidoidea</taxon>
        <taxon>Steinernematidae</taxon>
        <taxon>Steinernema</taxon>
    </lineage>
</organism>
<feature type="region of interest" description="Disordered" evidence="1">
    <location>
        <begin position="1"/>
        <end position="22"/>
    </location>
</feature>
<evidence type="ECO:0000313" key="3">
    <source>
        <dbReference type="Proteomes" id="UP000298663"/>
    </source>
</evidence>
<dbReference type="Proteomes" id="UP000298663">
    <property type="component" value="Unassembled WGS sequence"/>
</dbReference>
<reference evidence="2 3" key="1">
    <citation type="journal article" date="2015" name="Genome Biol.">
        <title>Comparative genomics of Steinernema reveals deeply conserved gene regulatory networks.</title>
        <authorList>
            <person name="Dillman A.R."/>
            <person name="Macchietto M."/>
            <person name="Porter C.F."/>
            <person name="Rogers A."/>
            <person name="Williams B."/>
            <person name="Antoshechkin I."/>
            <person name="Lee M.M."/>
            <person name="Goodwin Z."/>
            <person name="Lu X."/>
            <person name="Lewis E.E."/>
            <person name="Goodrich-Blair H."/>
            <person name="Stock S.P."/>
            <person name="Adams B.J."/>
            <person name="Sternberg P.W."/>
            <person name="Mortazavi A."/>
        </authorList>
    </citation>
    <scope>NUCLEOTIDE SEQUENCE [LARGE SCALE GENOMIC DNA]</scope>
    <source>
        <strain evidence="2 3">ALL</strain>
    </source>
</reference>
<keyword evidence="3" id="KW-1185">Reference proteome</keyword>
<name>A0A4U5NXZ4_STECR</name>
<proteinExistence type="predicted"/>
<dbReference type="EMBL" id="AZBU02000003">
    <property type="protein sequence ID" value="TKR88426.1"/>
    <property type="molecule type" value="Genomic_DNA"/>
</dbReference>
<sequence length="66" mass="7263">MCEKESVAFTVPREAESGLGSEKGLAHKDVTWMTPALLNPIFGYSNSSVSCRVQAKLSLKFIHYDS</sequence>
<protein>
    <submittedName>
        <fullName evidence="2">Uncharacterized protein</fullName>
    </submittedName>
</protein>
<reference evidence="2 3" key="2">
    <citation type="journal article" date="2019" name="G3 (Bethesda)">
        <title>Hybrid Assembly of the Genome of the Entomopathogenic Nematode Steinernema carpocapsae Identifies the X-Chromosome.</title>
        <authorList>
            <person name="Serra L."/>
            <person name="Macchietto M."/>
            <person name="Macias-Munoz A."/>
            <person name="McGill C.J."/>
            <person name="Rodriguez I.M."/>
            <person name="Rodriguez B."/>
            <person name="Murad R."/>
            <person name="Mortazavi A."/>
        </authorList>
    </citation>
    <scope>NUCLEOTIDE SEQUENCE [LARGE SCALE GENOMIC DNA]</scope>
    <source>
        <strain evidence="2 3">ALL</strain>
    </source>
</reference>
<gene>
    <name evidence="2" type="ORF">L596_012677</name>
</gene>